<reference evidence="1" key="2">
    <citation type="submission" date="2022-01" db="EMBL/GenBank/DDBJ databases">
        <authorList>
            <person name="Yamashiro T."/>
            <person name="Shiraishi A."/>
            <person name="Satake H."/>
            <person name="Nakayama K."/>
        </authorList>
    </citation>
    <scope>NUCLEOTIDE SEQUENCE</scope>
</reference>
<gene>
    <name evidence="1" type="ORF">Tco_0680107</name>
</gene>
<keyword evidence="2" id="KW-1185">Reference proteome</keyword>
<reference evidence="1" key="1">
    <citation type="journal article" date="2022" name="Int. J. Mol. Sci.">
        <title>Draft Genome of Tanacetum Coccineum: Genomic Comparison of Closely Related Tanacetum-Family Plants.</title>
        <authorList>
            <person name="Yamashiro T."/>
            <person name="Shiraishi A."/>
            <person name="Nakayama K."/>
            <person name="Satake H."/>
        </authorList>
    </citation>
    <scope>NUCLEOTIDE SEQUENCE</scope>
</reference>
<evidence type="ECO:0000313" key="1">
    <source>
        <dbReference type="EMBL" id="GJS65543.1"/>
    </source>
</evidence>
<name>A0ABQ4XKQ8_9ASTR</name>
<dbReference type="EMBL" id="BQNB010009586">
    <property type="protein sequence ID" value="GJS65543.1"/>
    <property type="molecule type" value="Genomic_DNA"/>
</dbReference>
<dbReference type="SUPFAM" id="SSF50447">
    <property type="entry name" value="Translation proteins"/>
    <property type="match status" value="1"/>
</dbReference>
<comment type="caution">
    <text evidence="1">The sequence shown here is derived from an EMBL/GenBank/DDBJ whole genome shotgun (WGS) entry which is preliminary data.</text>
</comment>
<sequence>MMKLYVMASNGYLPTLVFSPEQGFNRVLKGRGTVVATGRVEQGMIKVGEEIEIMGLMQVSFFSDEEETTSRPKADALFIPRENLSALVIRPLETWPGNASAEKPKGVSSPAQTNGEYTKKSFRKRLQGTTEFDDVKGIRMATMKEVPPTAYEVDAMKKHGMPFALYLHRFSLNIRYMTIKKQVPYLVLLIHGTAEGMEEYIQLIVRCVEVSSERRPTMSYIVTELDRILEKEMSLTTIMGEDINRFVLDTYRYLKEKKSYLVCTVVGCLDVPCSE</sequence>
<proteinExistence type="predicted"/>
<dbReference type="Gene3D" id="2.40.30.10">
    <property type="entry name" value="Translation factors"/>
    <property type="match status" value="1"/>
</dbReference>
<evidence type="ECO:0000313" key="2">
    <source>
        <dbReference type="Proteomes" id="UP001151760"/>
    </source>
</evidence>
<dbReference type="Proteomes" id="UP001151760">
    <property type="component" value="Unassembled WGS sequence"/>
</dbReference>
<protein>
    <submittedName>
        <fullName evidence="1">Nuclear pore complex protein NUP98A-like protein</fullName>
    </submittedName>
</protein>
<accession>A0ABQ4XKQ8</accession>
<dbReference type="InterPro" id="IPR009000">
    <property type="entry name" value="Transl_B-barrel_sf"/>
</dbReference>
<organism evidence="1 2">
    <name type="scientific">Tanacetum coccineum</name>
    <dbReference type="NCBI Taxonomy" id="301880"/>
    <lineage>
        <taxon>Eukaryota</taxon>
        <taxon>Viridiplantae</taxon>
        <taxon>Streptophyta</taxon>
        <taxon>Embryophyta</taxon>
        <taxon>Tracheophyta</taxon>
        <taxon>Spermatophyta</taxon>
        <taxon>Magnoliopsida</taxon>
        <taxon>eudicotyledons</taxon>
        <taxon>Gunneridae</taxon>
        <taxon>Pentapetalae</taxon>
        <taxon>asterids</taxon>
        <taxon>campanulids</taxon>
        <taxon>Asterales</taxon>
        <taxon>Asteraceae</taxon>
        <taxon>Asteroideae</taxon>
        <taxon>Anthemideae</taxon>
        <taxon>Anthemidinae</taxon>
        <taxon>Tanacetum</taxon>
    </lineage>
</organism>